<gene>
    <name evidence="6" type="ORF">HK100_005027</name>
</gene>
<dbReference type="Gene3D" id="3.40.50.720">
    <property type="entry name" value="NAD(P)-binding Rossmann-like Domain"/>
    <property type="match status" value="1"/>
</dbReference>
<name>A0AAD5X9L3_9FUNG</name>
<protein>
    <submittedName>
        <fullName evidence="6">Uncharacterized protein</fullName>
    </submittedName>
</protein>
<dbReference type="PANTHER" id="PTHR44169:SF6">
    <property type="entry name" value="NADPH-DEPENDENT 1-ACYLDIHYDROXYACETONE PHOSPHATE REDUCTASE"/>
    <property type="match status" value="1"/>
</dbReference>
<dbReference type="SUPFAM" id="SSF51735">
    <property type="entry name" value="NAD(P)-binding Rossmann-fold domains"/>
    <property type="match status" value="1"/>
</dbReference>
<evidence type="ECO:0000256" key="2">
    <source>
        <dbReference type="ARBA" id="ARBA00022857"/>
    </source>
</evidence>
<feature type="compositionally biased region" description="Polar residues" evidence="5">
    <location>
        <begin position="295"/>
        <end position="305"/>
    </location>
</feature>
<evidence type="ECO:0000256" key="4">
    <source>
        <dbReference type="RuleBase" id="RU000363"/>
    </source>
</evidence>
<keyword evidence="2" id="KW-0521">NADP</keyword>
<keyword evidence="3" id="KW-0560">Oxidoreductase</keyword>
<dbReference type="PROSITE" id="PS00061">
    <property type="entry name" value="ADH_SHORT"/>
    <property type="match status" value="1"/>
</dbReference>
<dbReference type="PRINTS" id="PR00081">
    <property type="entry name" value="GDHRDH"/>
</dbReference>
<dbReference type="PRINTS" id="PR00080">
    <property type="entry name" value="SDRFAMILY"/>
</dbReference>
<evidence type="ECO:0000256" key="3">
    <source>
        <dbReference type="ARBA" id="ARBA00023002"/>
    </source>
</evidence>
<feature type="region of interest" description="Disordered" evidence="5">
    <location>
        <begin position="289"/>
        <end position="317"/>
    </location>
</feature>
<comment type="similarity">
    <text evidence="1 4">Belongs to the short-chain dehydrogenases/reductases (SDR) family.</text>
</comment>
<dbReference type="EMBL" id="JADGJH010002395">
    <property type="protein sequence ID" value="KAJ3098734.1"/>
    <property type="molecule type" value="Genomic_DNA"/>
</dbReference>
<proteinExistence type="inferred from homology"/>
<dbReference type="InterPro" id="IPR036291">
    <property type="entry name" value="NAD(P)-bd_dom_sf"/>
</dbReference>
<dbReference type="Proteomes" id="UP001211907">
    <property type="component" value="Unassembled WGS sequence"/>
</dbReference>
<comment type="caution">
    <text evidence="6">The sequence shown here is derived from an EMBL/GenBank/DDBJ whole genome shotgun (WGS) entry which is preliminary data.</text>
</comment>
<reference evidence="6" key="1">
    <citation type="submission" date="2020-05" db="EMBL/GenBank/DDBJ databases">
        <title>Phylogenomic resolution of chytrid fungi.</title>
        <authorList>
            <person name="Stajich J.E."/>
            <person name="Amses K."/>
            <person name="Simmons R."/>
            <person name="Seto K."/>
            <person name="Myers J."/>
            <person name="Bonds A."/>
            <person name="Quandt C.A."/>
            <person name="Barry K."/>
            <person name="Liu P."/>
            <person name="Grigoriev I."/>
            <person name="Longcore J.E."/>
            <person name="James T.Y."/>
        </authorList>
    </citation>
    <scope>NUCLEOTIDE SEQUENCE</scope>
    <source>
        <strain evidence="6">JEL0513</strain>
    </source>
</reference>
<dbReference type="PANTHER" id="PTHR44169">
    <property type="entry name" value="NADPH-DEPENDENT 1-ACYLDIHYDROXYACETONE PHOSPHATE REDUCTASE"/>
    <property type="match status" value="1"/>
</dbReference>
<evidence type="ECO:0000313" key="7">
    <source>
        <dbReference type="Proteomes" id="UP001211907"/>
    </source>
</evidence>
<accession>A0AAD5X9L3</accession>
<organism evidence="6 7">
    <name type="scientific">Physocladia obscura</name>
    <dbReference type="NCBI Taxonomy" id="109957"/>
    <lineage>
        <taxon>Eukaryota</taxon>
        <taxon>Fungi</taxon>
        <taxon>Fungi incertae sedis</taxon>
        <taxon>Chytridiomycota</taxon>
        <taxon>Chytridiomycota incertae sedis</taxon>
        <taxon>Chytridiomycetes</taxon>
        <taxon>Chytridiales</taxon>
        <taxon>Chytriomycetaceae</taxon>
        <taxon>Physocladia</taxon>
    </lineage>
</organism>
<keyword evidence="7" id="KW-1185">Reference proteome</keyword>
<evidence type="ECO:0000313" key="6">
    <source>
        <dbReference type="EMBL" id="KAJ3098734.1"/>
    </source>
</evidence>
<evidence type="ECO:0000256" key="1">
    <source>
        <dbReference type="ARBA" id="ARBA00006484"/>
    </source>
</evidence>
<dbReference type="GO" id="GO:0016491">
    <property type="term" value="F:oxidoreductase activity"/>
    <property type="evidence" value="ECO:0007669"/>
    <property type="project" value="UniProtKB-KW"/>
</dbReference>
<sequence>MRLRQFAEAEPVQAPRLASVSFSVDRNTSYPPLHFTKRRSTETLSRQQNVPAIPGTSDECRAMDESLFPVTKNATSSLVVQRAGSDTRSHVNSPNEGVVSLELVKDKHNLYQINSTAFLFEVRRMEALMDFRGVDGSPGSLEMIPMDVTESISIKRGVRAVIGRARKIDILINNAGIGLCGGIAETNLDEIKSLFDTNVIGLINVTQEVVPFMVERKEGKIVNMGSMLSYVALPWFGPYCASKSAVKAITSSLRMELDPLGIQVLHVSAGSVKSNLNDNINKRAALQPTKKGDSIASSLGNTMPSQMLPATGTEVGK</sequence>
<dbReference type="InterPro" id="IPR020904">
    <property type="entry name" value="Sc_DH/Rdtase_CS"/>
</dbReference>
<dbReference type="AlphaFoldDB" id="A0AAD5X9L3"/>
<evidence type="ECO:0000256" key="5">
    <source>
        <dbReference type="SAM" id="MobiDB-lite"/>
    </source>
</evidence>
<dbReference type="Pfam" id="PF00106">
    <property type="entry name" value="adh_short"/>
    <property type="match status" value="1"/>
</dbReference>
<dbReference type="InterPro" id="IPR002347">
    <property type="entry name" value="SDR_fam"/>
</dbReference>